<proteinExistence type="predicted"/>
<evidence type="ECO:0000259" key="1">
    <source>
        <dbReference type="Pfam" id="PF08242"/>
    </source>
</evidence>
<dbReference type="GO" id="GO:0032259">
    <property type="term" value="P:methylation"/>
    <property type="evidence" value="ECO:0007669"/>
    <property type="project" value="UniProtKB-KW"/>
</dbReference>
<dbReference type="InterPro" id="IPR013217">
    <property type="entry name" value="Methyltransf_12"/>
</dbReference>
<dbReference type="Gene3D" id="3.40.50.150">
    <property type="entry name" value="Vaccinia Virus protein VP39"/>
    <property type="match status" value="1"/>
</dbReference>
<dbReference type="PANTHER" id="PTHR43861:SF1">
    <property type="entry name" value="TRANS-ACONITATE 2-METHYLTRANSFERASE"/>
    <property type="match status" value="1"/>
</dbReference>
<keyword evidence="2" id="KW-0489">Methyltransferase</keyword>
<dbReference type="GO" id="GO:0008168">
    <property type="term" value="F:methyltransferase activity"/>
    <property type="evidence" value="ECO:0007669"/>
    <property type="project" value="UniProtKB-KW"/>
</dbReference>
<name>A0ABW1WZR4_9ACTN</name>
<dbReference type="RefSeq" id="WP_343884287.1">
    <property type="nucleotide sequence ID" value="NZ_BAAAKI010000001.1"/>
</dbReference>
<dbReference type="Proteomes" id="UP001596266">
    <property type="component" value="Unassembled WGS sequence"/>
</dbReference>
<gene>
    <name evidence="2" type="ORF">ACFP57_06930</name>
</gene>
<organism evidence="2 3">
    <name type="scientific">Luteococcus sanguinis</name>
    <dbReference type="NCBI Taxonomy" id="174038"/>
    <lineage>
        <taxon>Bacteria</taxon>
        <taxon>Bacillati</taxon>
        <taxon>Actinomycetota</taxon>
        <taxon>Actinomycetes</taxon>
        <taxon>Propionibacteriales</taxon>
        <taxon>Propionibacteriaceae</taxon>
        <taxon>Luteococcus</taxon>
    </lineage>
</organism>
<dbReference type="Pfam" id="PF08242">
    <property type="entry name" value="Methyltransf_12"/>
    <property type="match status" value="1"/>
</dbReference>
<dbReference type="EMBL" id="JBHSUA010000015">
    <property type="protein sequence ID" value="MFC6396720.1"/>
    <property type="molecule type" value="Genomic_DNA"/>
</dbReference>
<dbReference type="SUPFAM" id="SSF53335">
    <property type="entry name" value="S-adenosyl-L-methionine-dependent methyltransferases"/>
    <property type="match status" value="1"/>
</dbReference>
<reference evidence="3" key="1">
    <citation type="journal article" date="2019" name="Int. J. Syst. Evol. Microbiol.">
        <title>The Global Catalogue of Microorganisms (GCM) 10K type strain sequencing project: providing services to taxonomists for standard genome sequencing and annotation.</title>
        <authorList>
            <consortium name="The Broad Institute Genomics Platform"/>
            <consortium name="The Broad Institute Genome Sequencing Center for Infectious Disease"/>
            <person name="Wu L."/>
            <person name="Ma J."/>
        </authorList>
    </citation>
    <scope>NUCLEOTIDE SEQUENCE [LARGE SCALE GENOMIC DNA]</scope>
    <source>
        <strain evidence="3">CGMCC 1.15277</strain>
    </source>
</reference>
<dbReference type="InterPro" id="IPR029063">
    <property type="entry name" value="SAM-dependent_MTases_sf"/>
</dbReference>
<keyword evidence="3" id="KW-1185">Reference proteome</keyword>
<protein>
    <submittedName>
        <fullName evidence="2">Class I SAM-dependent methyltransferase</fullName>
    </submittedName>
</protein>
<evidence type="ECO:0000313" key="3">
    <source>
        <dbReference type="Proteomes" id="UP001596266"/>
    </source>
</evidence>
<feature type="domain" description="Methyltransferase type 12" evidence="1">
    <location>
        <begin position="39"/>
        <end position="133"/>
    </location>
</feature>
<dbReference type="CDD" id="cd02440">
    <property type="entry name" value="AdoMet_MTases"/>
    <property type="match status" value="1"/>
</dbReference>
<sequence length="245" mass="26403">MTDPFEWDAQRYGELPLPHVAWGEGVLARLAPSPGARVLEVGCGTGRDAARLLGARPDVRYLGVDGSEQMLAAAGEALAHFGDRVRLRRVDLREPQDFGPIDGALSVATLHWVPDHQPLFASVARALASGGRFVVDAGGHGNLARLALAIESVFGAGDQTWNFATAEATSEALREQGFTVVDARLWPDPLVLREEAYRPYLATVVLGAHLHRIAPQQRAAAVDAVAEAMGEPLVDYVRLEFEAVR</sequence>
<dbReference type="PANTHER" id="PTHR43861">
    <property type="entry name" value="TRANS-ACONITATE 2-METHYLTRANSFERASE-RELATED"/>
    <property type="match status" value="1"/>
</dbReference>
<comment type="caution">
    <text evidence="2">The sequence shown here is derived from an EMBL/GenBank/DDBJ whole genome shotgun (WGS) entry which is preliminary data.</text>
</comment>
<evidence type="ECO:0000313" key="2">
    <source>
        <dbReference type="EMBL" id="MFC6396720.1"/>
    </source>
</evidence>
<accession>A0ABW1WZR4</accession>
<keyword evidence="2" id="KW-0808">Transferase</keyword>